<evidence type="ECO:0000256" key="3">
    <source>
        <dbReference type="ARBA" id="ARBA00022448"/>
    </source>
</evidence>
<dbReference type="GO" id="GO:0005886">
    <property type="term" value="C:plasma membrane"/>
    <property type="evidence" value="ECO:0007669"/>
    <property type="project" value="UniProtKB-SubCell"/>
</dbReference>
<protein>
    <submittedName>
        <fullName evidence="9">MFS transporter</fullName>
    </submittedName>
</protein>
<dbReference type="InterPro" id="IPR011701">
    <property type="entry name" value="MFS"/>
</dbReference>
<evidence type="ECO:0000259" key="8">
    <source>
        <dbReference type="PROSITE" id="PS50850"/>
    </source>
</evidence>
<dbReference type="EMBL" id="CP058649">
    <property type="protein sequence ID" value="QUI24835.1"/>
    <property type="molecule type" value="Genomic_DNA"/>
</dbReference>
<dbReference type="Proteomes" id="UP000683246">
    <property type="component" value="Chromosome"/>
</dbReference>
<keyword evidence="4 7" id="KW-0812">Transmembrane</keyword>
<sequence length="415" mass="45462">MLISYKRTTISCFVGIFTQAIITNLTAILFIPLMGIYDLTYSQLGVLVSVNFIAQVLADISFSGVIDKVGYRRLVLPTTMTAFIGFIVFAASPLIFKDDVFAGFLIATVIYAFSSGLLEILLSPIISAIPGNDKGPAMSLLHSFYAWGQVITIIITTLFIAIFGGENWQYIVLFWSILPLTNFFMFLGAKFPDIIPEGHRQRIREILLHPFFILTLFAIMFGAAAEVVMNQWSSTFMEKGLALPKLTGDLMGMCGFAIMLGVGRVFYGIYGSKINIHKALIFGSLLAVMSYLTVALSPIISISVAGCILCGFAVSLLWPGTIVISSDRFPMSGAWLFAILAVAGDLGAAFGPWMTGMIIDNSMSSRMVLQLSNMLNVTIEQGAIRFGILLAVIFPLLALMTHYVLYKMKRDNNSL</sequence>
<accession>A0A8J8SIE3</accession>
<keyword evidence="5 7" id="KW-1133">Transmembrane helix</keyword>
<dbReference type="GO" id="GO:0022857">
    <property type="term" value="F:transmembrane transporter activity"/>
    <property type="evidence" value="ECO:0007669"/>
    <property type="project" value="InterPro"/>
</dbReference>
<dbReference type="InterPro" id="IPR051788">
    <property type="entry name" value="MFS_Transporter"/>
</dbReference>
<dbReference type="InterPro" id="IPR020846">
    <property type="entry name" value="MFS_dom"/>
</dbReference>
<evidence type="ECO:0000256" key="1">
    <source>
        <dbReference type="ARBA" id="ARBA00004651"/>
    </source>
</evidence>
<dbReference type="Gene3D" id="1.20.1250.20">
    <property type="entry name" value="MFS general substrate transporter like domains"/>
    <property type="match status" value="2"/>
</dbReference>
<evidence type="ECO:0000256" key="2">
    <source>
        <dbReference type="ARBA" id="ARBA00008335"/>
    </source>
</evidence>
<feature type="transmembrane region" description="Helical" evidence="7">
    <location>
        <begin position="170"/>
        <end position="189"/>
    </location>
</feature>
<organism evidence="9 10">
    <name type="scientific">Vallitalea pronyensis</name>
    <dbReference type="NCBI Taxonomy" id="1348613"/>
    <lineage>
        <taxon>Bacteria</taxon>
        <taxon>Bacillati</taxon>
        <taxon>Bacillota</taxon>
        <taxon>Clostridia</taxon>
        <taxon>Lachnospirales</taxon>
        <taxon>Vallitaleaceae</taxon>
        <taxon>Vallitalea</taxon>
    </lineage>
</organism>
<evidence type="ECO:0000256" key="7">
    <source>
        <dbReference type="SAM" id="Phobius"/>
    </source>
</evidence>
<keyword evidence="3" id="KW-0813">Transport</keyword>
<feature type="domain" description="Major facilitator superfamily (MFS) profile" evidence="8">
    <location>
        <begin position="8"/>
        <end position="410"/>
    </location>
</feature>
<dbReference type="PANTHER" id="PTHR23514">
    <property type="entry name" value="BYPASS OF STOP CODON PROTEIN 6"/>
    <property type="match status" value="1"/>
</dbReference>
<feature type="transmembrane region" description="Helical" evidence="7">
    <location>
        <begin position="383"/>
        <end position="406"/>
    </location>
</feature>
<feature type="transmembrane region" description="Helical" evidence="7">
    <location>
        <begin position="210"/>
        <end position="230"/>
    </location>
</feature>
<dbReference type="KEGG" id="vpy:HZI73_22150"/>
<feature type="transmembrane region" description="Helical" evidence="7">
    <location>
        <begin position="302"/>
        <end position="324"/>
    </location>
</feature>
<comment type="subcellular location">
    <subcellularLocation>
        <location evidence="1">Cell membrane</location>
        <topology evidence="1">Multi-pass membrane protein</topology>
    </subcellularLocation>
</comment>
<dbReference type="Pfam" id="PF07690">
    <property type="entry name" value="MFS_1"/>
    <property type="match status" value="1"/>
</dbReference>
<dbReference type="PROSITE" id="PS50850">
    <property type="entry name" value="MFS"/>
    <property type="match status" value="1"/>
</dbReference>
<feature type="transmembrane region" description="Helical" evidence="7">
    <location>
        <begin position="101"/>
        <end position="123"/>
    </location>
</feature>
<feature type="transmembrane region" description="Helical" evidence="7">
    <location>
        <begin position="336"/>
        <end position="359"/>
    </location>
</feature>
<proteinExistence type="inferred from homology"/>
<evidence type="ECO:0000313" key="9">
    <source>
        <dbReference type="EMBL" id="QUI24835.1"/>
    </source>
</evidence>
<keyword evidence="10" id="KW-1185">Reference proteome</keyword>
<keyword evidence="6 7" id="KW-0472">Membrane</keyword>
<feature type="transmembrane region" description="Helical" evidence="7">
    <location>
        <begin position="12"/>
        <end position="37"/>
    </location>
</feature>
<feature type="transmembrane region" description="Helical" evidence="7">
    <location>
        <begin position="43"/>
        <end position="62"/>
    </location>
</feature>
<feature type="transmembrane region" description="Helical" evidence="7">
    <location>
        <begin position="144"/>
        <end position="164"/>
    </location>
</feature>
<name>A0A8J8SIE3_9FIRM</name>
<feature type="transmembrane region" description="Helical" evidence="7">
    <location>
        <begin position="279"/>
        <end position="296"/>
    </location>
</feature>
<dbReference type="SUPFAM" id="SSF103473">
    <property type="entry name" value="MFS general substrate transporter"/>
    <property type="match status" value="1"/>
</dbReference>
<dbReference type="PANTHER" id="PTHR23514:SF3">
    <property type="entry name" value="BYPASS OF STOP CODON PROTEIN 6"/>
    <property type="match status" value="1"/>
</dbReference>
<feature type="transmembrane region" description="Helical" evidence="7">
    <location>
        <begin position="250"/>
        <end position="267"/>
    </location>
</feature>
<evidence type="ECO:0000256" key="4">
    <source>
        <dbReference type="ARBA" id="ARBA00022692"/>
    </source>
</evidence>
<evidence type="ECO:0000256" key="6">
    <source>
        <dbReference type="ARBA" id="ARBA00023136"/>
    </source>
</evidence>
<reference evidence="9" key="1">
    <citation type="submission" date="2020-07" db="EMBL/GenBank/DDBJ databases">
        <title>Vallitalea pronyensis genome.</title>
        <authorList>
            <person name="Postec A."/>
        </authorList>
    </citation>
    <scope>NUCLEOTIDE SEQUENCE</scope>
    <source>
        <strain evidence="9">FatNI3</strain>
    </source>
</reference>
<comment type="similarity">
    <text evidence="2">Belongs to the major facilitator superfamily.</text>
</comment>
<evidence type="ECO:0000313" key="10">
    <source>
        <dbReference type="Proteomes" id="UP000683246"/>
    </source>
</evidence>
<gene>
    <name evidence="9" type="ORF">HZI73_22150</name>
</gene>
<feature type="transmembrane region" description="Helical" evidence="7">
    <location>
        <begin position="74"/>
        <end position="95"/>
    </location>
</feature>
<dbReference type="AlphaFoldDB" id="A0A8J8SIE3"/>
<evidence type="ECO:0000256" key="5">
    <source>
        <dbReference type="ARBA" id="ARBA00022989"/>
    </source>
</evidence>
<dbReference type="RefSeq" id="WP_212695533.1">
    <property type="nucleotide sequence ID" value="NZ_CP058649.1"/>
</dbReference>
<dbReference type="InterPro" id="IPR036259">
    <property type="entry name" value="MFS_trans_sf"/>
</dbReference>